<evidence type="ECO:0000256" key="3">
    <source>
        <dbReference type="ARBA" id="ARBA00022737"/>
    </source>
</evidence>
<comment type="caution">
    <text evidence="12">The sequence shown here is derived from an EMBL/GenBank/DDBJ whole genome shotgun (WGS) entry which is preliminary data.</text>
</comment>
<feature type="region of interest" description="Disordered" evidence="10">
    <location>
        <begin position="317"/>
        <end position="360"/>
    </location>
</feature>
<gene>
    <name evidence="12" type="ORF">Nepgr_029432</name>
</gene>
<dbReference type="SUPFAM" id="SSF118290">
    <property type="entry name" value="WRKY DNA-binding domain"/>
    <property type="match status" value="2"/>
</dbReference>
<evidence type="ECO:0000256" key="1">
    <source>
        <dbReference type="ARBA" id="ARBA00004123"/>
    </source>
</evidence>
<dbReference type="AlphaFoldDB" id="A0AAD3TEH2"/>
<dbReference type="EMBL" id="BSYO01000033">
    <property type="protein sequence ID" value="GMH27589.1"/>
    <property type="molecule type" value="Genomic_DNA"/>
</dbReference>
<feature type="compositionally biased region" description="Low complexity" evidence="10">
    <location>
        <begin position="437"/>
        <end position="452"/>
    </location>
</feature>
<evidence type="ECO:0000256" key="9">
    <source>
        <dbReference type="ARBA" id="ARBA00061157"/>
    </source>
</evidence>
<dbReference type="FunFam" id="2.20.25.80:FF:000006">
    <property type="entry name" value="WRKY transcription factor"/>
    <property type="match status" value="1"/>
</dbReference>
<evidence type="ECO:0000256" key="2">
    <source>
        <dbReference type="ARBA" id="ARBA00022723"/>
    </source>
</evidence>
<feature type="region of interest" description="Disordered" evidence="10">
    <location>
        <begin position="259"/>
        <end position="281"/>
    </location>
</feature>
<feature type="compositionally biased region" description="Basic and acidic residues" evidence="10">
    <location>
        <begin position="454"/>
        <end position="471"/>
    </location>
</feature>
<dbReference type="Proteomes" id="UP001279734">
    <property type="component" value="Unassembled WGS sequence"/>
</dbReference>
<keyword evidence="8" id="KW-0539">Nucleus</keyword>
<sequence length="471" mass="51721">MGENNYLSSADPPAPPRPSITLPPRSSVESLFTGGSGASPGPLTLVSSFFSNNDPGTDGRSLSQLLACAVASPERQRPVLPAASREDDSFTDGCGGAGSIEEADFRFEQNRPPGLVITQPQIFTIPPGLSPATLLESPGVFPGQGSFGISHQQAQAHVFSSSSTSETSIQQNSLPYLPDTEAKMKEPSHFSDSDKKSQPSYINVDKPADDGYNWKKYGQKQVKGSEFPRSYYKCTHPGCPVKKKVERSLDGIVTQIIYDRQHNHQPPSNKRSKDVVNPNEKLSIQGNGQRALYCPNEVAFPLHRLDQEFSQAAAELLSSDDDEVGDDGSKVYEGHEDEPDPKRRNMEVRVPEQASSHRTLKEQKIIVQTTSEVAPLEDGYRWRKYGQKVVKGNPFPRSYYRCTNPGCNVRKQVERASTDPKAVMTTYEGKHNHHVPAAQASSHNTTSNSASQLRLHDDQNTLAGKRADFVN</sequence>
<evidence type="ECO:0000313" key="12">
    <source>
        <dbReference type="EMBL" id="GMH27589.1"/>
    </source>
</evidence>
<dbReference type="GO" id="GO:0005634">
    <property type="term" value="C:nucleus"/>
    <property type="evidence" value="ECO:0007669"/>
    <property type="project" value="UniProtKB-SubCell"/>
</dbReference>
<dbReference type="InterPro" id="IPR044810">
    <property type="entry name" value="WRKY_plant"/>
</dbReference>
<keyword evidence="13" id="KW-1185">Reference proteome</keyword>
<keyword evidence="7" id="KW-0804">Transcription</keyword>
<comment type="subcellular location">
    <subcellularLocation>
        <location evidence="1">Nucleus</location>
    </subcellularLocation>
</comment>
<evidence type="ECO:0000256" key="8">
    <source>
        <dbReference type="ARBA" id="ARBA00023242"/>
    </source>
</evidence>
<feature type="domain" description="WRKY" evidence="11">
    <location>
        <begin position="371"/>
        <end position="436"/>
    </location>
</feature>
<dbReference type="PANTHER" id="PTHR31221:SF130">
    <property type="entry name" value="WRKY TRANSCRIPTION FACTOR 3-RELATED"/>
    <property type="match status" value="1"/>
</dbReference>
<proteinExistence type="inferred from homology"/>
<dbReference type="InterPro" id="IPR003657">
    <property type="entry name" value="WRKY_dom"/>
</dbReference>
<feature type="region of interest" description="Disordered" evidence="10">
    <location>
        <begin position="74"/>
        <end position="101"/>
    </location>
</feature>
<evidence type="ECO:0000256" key="6">
    <source>
        <dbReference type="ARBA" id="ARBA00023125"/>
    </source>
</evidence>
<keyword evidence="4" id="KW-0862">Zinc</keyword>
<dbReference type="PANTHER" id="PTHR31221">
    <property type="entry name" value="WRKY TRANSCRIPTION FACTOR PROTEIN 1-RELATED"/>
    <property type="match status" value="1"/>
</dbReference>
<organism evidence="12 13">
    <name type="scientific">Nepenthes gracilis</name>
    <name type="common">Slender pitcher plant</name>
    <dbReference type="NCBI Taxonomy" id="150966"/>
    <lineage>
        <taxon>Eukaryota</taxon>
        <taxon>Viridiplantae</taxon>
        <taxon>Streptophyta</taxon>
        <taxon>Embryophyta</taxon>
        <taxon>Tracheophyta</taxon>
        <taxon>Spermatophyta</taxon>
        <taxon>Magnoliopsida</taxon>
        <taxon>eudicotyledons</taxon>
        <taxon>Gunneridae</taxon>
        <taxon>Pentapetalae</taxon>
        <taxon>Caryophyllales</taxon>
        <taxon>Nepenthaceae</taxon>
        <taxon>Nepenthes</taxon>
    </lineage>
</organism>
<feature type="compositionally biased region" description="Basic and acidic residues" evidence="10">
    <location>
        <begin position="327"/>
        <end position="350"/>
    </location>
</feature>
<evidence type="ECO:0000256" key="4">
    <source>
        <dbReference type="ARBA" id="ARBA00022833"/>
    </source>
</evidence>
<evidence type="ECO:0000256" key="5">
    <source>
        <dbReference type="ARBA" id="ARBA00023015"/>
    </source>
</evidence>
<dbReference type="GO" id="GO:0043565">
    <property type="term" value="F:sequence-specific DNA binding"/>
    <property type="evidence" value="ECO:0007669"/>
    <property type="project" value="InterPro"/>
</dbReference>
<name>A0AAD3TEH2_NEPGR</name>
<evidence type="ECO:0000259" key="11">
    <source>
        <dbReference type="PROSITE" id="PS50811"/>
    </source>
</evidence>
<comment type="similarity">
    <text evidence="9">Belongs to the WRKY group I family.</text>
</comment>
<dbReference type="GO" id="GO:0046872">
    <property type="term" value="F:metal ion binding"/>
    <property type="evidence" value="ECO:0007669"/>
    <property type="project" value="UniProtKB-KW"/>
</dbReference>
<feature type="region of interest" description="Disordered" evidence="10">
    <location>
        <begin position="183"/>
        <end position="205"/>
    </location>
</feature>
<feature type="region of interest" description="Disordered" evidence="10">
    <location>
        <begin position="434"/>
        <end position="471"/>
    </location>
</feature>
<feature type="region of interest" description="Disordered" evidence="10">
    <location>
        <begin position="1"/>
        <end position="39"/>
    </location>
</feature>
<protein>
    <recommendedName>
        <fullName evidence="11">WRKY domain-containing protein</fullName>
    </recommendedName>
</protein>
<feature type="domain" description="WRKY" evidence="11">
    <location>
        <begin position="209"/>
        <end position="267"/>
    </location>
</feature>
<dbReference type="Gene3D" id="2.20.25.80">
    <property type="entry name" value="WRKY domain"/>
    <property type="match status" value="2"/>
</dbReference>
<dbReference type="Pfam" id="PF03106">
    <property type="entry name" value="WRKY"/>
    <property type="match status" value="2"/>
</dbReference>
<dbReference type="PROSITE" id="PS50811">
    <property type="entry name" value="WRKY"/>
    <property type="match status" value="2"/>
</dbReference>
<dbReference type="InterPro" id="IPR036576">
    <property type="entry name" value="WRKY_dom_sf"/>
</dbReference>
<keyword evidence="6" id="KW-0238">DNA-binding</keyword>
<keyword evidence="2" id="KW-0479">Metal-binding</keyword>
<dbReference type="FunFam" id="2.20.25.80:FF:000003">
    <property type="entry name" value="WRKY transcription factor 57"/>
    <property type="match status" value="1"/>
</dbReference>
<reference evidence="12" key="1">
    <citation type="submission" date="2023-05" db="EMBL/GenBank/DDBJ databases">
        <title>Nepenthes gracilis genome sequencing.</title>
        <authorList>
            <person name="Fukushima K."/>
        </authorList>
    </citation>
    <scope>NUCLEOTIDE SEQUENCE</scope>
    <source>
        <strain evidence="12">SING2019-196</strain>
    </source>
</reference>
<feature type="compositionally biased region" description="Basic and acidic residues" evidence="10">
    <location>
        <begin position="183"/>
        <end position="197"/>
    </location>
</feature>
<evidence type="ECO:0000313" key="13">
    <source>
        <dbReference type="Proteomes" id="UP001279734"/>
    </source>
</evidence>
<accession>A0AAD3TEH2</accession>
<evidence type="ECO:0000256" key="7">
    <source>
        <dbReference type="ARBA" id="ARBA00023163"/>
    </source>
</evidence>
<dbReference type="SMART" id="SM00774">
    <property type="entry name" value="WRKY"/>
    <property type="match status" value="2"/>
</dbReference>
<keyword evidence="5" id="KW-0805">Transcription regulation</keyword>
<dbReference type="GO" id="GO:0003700">
    <property type="term" value="F:DNA-binding transcription factor activity"/>
    <property type="evidence" value="ECO:0007669"/>
    <property type="project" value="InterPro"/>
</dbReference>
<evidence type="ECO:0000256" key="10">
    <source>
        <dbReference type="SAM" id="MobiDB-lite"/>
    </source>
</evidence>
<keyword evidence="3" id="KW-0677">Repeat</keyword>